<gene>
    <name evidence="1" type="ORF">FEMY_23600</name>
</gene>
<name>A0A149VV74_9PROT</name>
<dbReference type="EMBL" id="LRRD01000118">
    <property type="protein sequence ID" value="KXW57119.1"/>
    <property type="molecule type" value="Genomic_DNA"/>
</dbReference>
<sequence length="56" mass="6504">MVAFVPFFISDDYNISADHHERHHHHKNAKPVMDVTFVTVIPYCYVLPEQGYACRG</sequence>
<organism evidence="1 2">
    <name type="scientific">Ferrovum myxofaciens</name>
    <dbReference type="NCBI Taxonomy" id="416213"/>
    <lineage>
        <taxon>Bacteria</taxon>
        <taxon>Pseudomonadati</taxon>
        <taxon>Pseudomonadota</taxon>
        <taxon>Betaproteobacteria</taxon>
        <taxon>Ferrovales</taxon>
        <taxon>Ferrovaceae</taxon>
        <taxon>Ferrovum</taxon>
    </lineage>
</organism>
<dbReference type="Proteomes" id="UP000075653">
    <property type="component" value="Unassembled WGS sequence"/>
</dbReference>
<dbReference type="AlphaFoldDB" id="A0A149VV74"/>
<protein>
    <submittedName>
        <fullName evidence="1">Uncharacterized protein</fullName>
    </submittedName>
</protein>
<accession>A0A149VV74</accession>
<evidence type="ECO:0000313" key="1">
    <source>
        <dbReference type="EMBL" id="KXW57119.1"/>
    </source>
</evidence>
<keyword evidence="2" id="KW-1185">Reference proteome</keyword>
<proteinExistence type="predicted"/>
<evidence type="ECO:0000313" key="2">
    <source>
        <dbReference type="Proteomes" id="UP000075653"/>
    </source>
</evidence>
<reference evidence="1 2" key="1">
    <citation type="submission" date="2016-01" db="EMBL/GenBank/DDBJ databases">
        <title>Genome sequence of the acidophilic iron oxidising Ferrovum strain Z-31.</title>
        <authorList>
            <person name="Poehlein A."/>
            <person name="Ullrich S.R."/>
            <person name="Schloemann M."/>
            <person name="Muehling M."/>
            <person name="Daniel R."/>
        </authorList>
    </citation>
    <scope>NUCLEOTIDE SEQUENCE [LARGE SCALE GENOMIC DNA]</scope>
    <source>
        <strain evidence="1 2">Z-31</strain>
    </source>
</reference>
<comment type="caution">
    <text evidence="1">The sequence shown here is derived from an EMBL/GenBank/DDBJ whole genome shotgun (WGS) entry which is preliminary data.</text>
</comment>